<dbReference type="Pfam" id="PF02719">
    <property type="entry name" value="Polysacc_synt_2"/>
    <property type="match status" value="1"/>
</dbReference>
<dbReference type="KEGG" id="cbot:ATE48_13390"/>
<dbReference type="OrthoDB" id="9803111at2"/>
<dbReference type="AlphaFoldDB" id="A0A1B1AJT5"/>
<dbReference type="EMBL" id="CP013244">
    <property type="protein sequence ID" value="ANP46836.1"/>
    <property type="molecule type" value="Genomic_DNA"/>
</dbReference>
<name>A0A1B1AJT5_9PROT</name>
<keyword evidence="4" id="KW-1185">Reference proteome</keyword>
<organism evidence="3 4">
    <name type="scientific">Candidatus Viadribacter manganicus</name>
    <dbReference type="NCBI Taxonomy" id="1759059"/>
    <lineage>
        <taxon>Bacteria</taxon>
        <taxon>Pseudomonadati</taxon>
        <taxon>Pseudomonadota</taxon>
        <taxon>Alphaproteobacteria</taxon>
        <taxon>Hyphomonadales</taxon>
        <taxon>Hyphomonadaceae</taxon>
        <taxon>Candidatus Viadribacter</taxon>
    </lineage>
</organism>
<gene>
    <name evidence="3" type="ORF">ATE48_13390</name>
</gene>
<evidence type="ECO:0000313" key="4">
    <source>
        <dbReference type="Proteomes" id="UP000092498"/>
    </source>
</evidence>
<evidence type="ECO:0000259" key="2">
    <source>
        <dbReference type="Pfam" id="PF02719"/>
    </source>
</evidence>
<accession>A0A1B1AJT5</accession>
<reference evidence="3 4" key="1">
    <citation type="submission" date="2015-11" db="EMBL/GenBank/DDBJ databases">
        <title>Whole-Genome Sequence of Candidatus Oderbacter manganicum from the National Park Lower Oder Valley, Germany.</title>
        <authorList>
            <person name="Braun B."/>
            <person name="Liere K."/>
            <person name="Szewzyk U."/>
        </authorList>
    </citation>
    <scope>NUCLEOTIDE SEQUENCE [LARGE SCALE GENOMIC DNA]</scope>
    <source>
        <strain evidence="3 4">OTSz_A_272</strain>
    </source>
</reference>
<feature type="domain" description="Polysaccharide biosynthesis protein CapD-like" evidence="2">
    <location>
        <begin position="31"/>
        <end position="311"/>
    </location>
</feature>
<dbReference type="PANTHER" id="PTHR43318">
    <property type="entry name" value="UDP-N-ACETYLGLUCOSAMINE 4,6-DEHYDRATASE"/>
    <property type="match status" value="1"/>
</dbReference>
<dbReference type="InParanoid" id="A0A1B1AJT5"/>
<dbReference type="Proteomes" id="UP000092498">
    <property type="component" value="Chromosome"/>
</dbReference>
<dbReference type="InterPro" id="IPR003869">
    <property type="entry name" value="Polysac_CapD-like"/>
</dbReference>
<dbReference type="InterPro" id="IPR051203">
    <property type="entry name" value="Polysaccharide_Synthase-Rel"/>
</dbReference>
<evidence type="ECO:0000256" key="1">
    <source>
        <dbReference type="ARBA" id="ARBA00007430"/>
    </source>
</evidence>
<dbReference type="Gene3D" id="3.40.50.720">
    <property type="entry name" value="NAD(P)-binding Rossmann-like Domain"/>
    <property type="match status" value="1"/>
</dbReference>
<dbReference type="InterPro" id="IPR036291">
    <property type="entry name" value="NAD(P)-bd_dom_sf"/>
</dbReference>
<dbReference type="STRING" id="1759059.ATE48_13390"/>
<protein>
    <recommendedName>
        <fullName evidence="2">Polysaccharide biosynthesis protein CapD-like domain-containing protein</fullName>
    </recommendedName>
</protein>
<dbReference type="PANTHER" id="PTHR43318:SF1">
    <property type="entry name" value="POLYSACCHARIDE BIOSYNTHESIS PROTEIN EPSC-RELATED"/>
    <property type="match status" value="1"/>
</dbReference>
<evidence type="ECO:0000313" key="3">
    <source>
        <dbReference type="EMBL" id="ANP46836.1"/>
    </source>
</evidence>
<proteinExistence type="inferred from homology"/>
<comment type="similarity">
    <text evidence="1">Belongs to the polysaccharide synthase family.</text>
</comment>
<sequence>MLIEMPSEFLQRSEGQFEFDRIGAFFANKRVLITGAAGSVGSALSMRLAALGCAHLALLDQFDHGLLEVVEAVRRAHPSLPTSEILCDVRDPGRLETSIRRAEPDIVIHAAALKHVHMGERHPVECVLTNLVGVRNTAIAAANAGATQFVLISSDKAAAPTCVMGATKRLAELYLGGFARERTRAMVVKAVRFGNVLGSQGSVLPRFRAQIDAGGPLEVTHPKMERFFMSSDEAVGLILSVAALEAEAGTYFMELGEAVSIVDLGRRMIAKSGKAIDMAFTGLRSGEKLSEQLIDEYESIEASGIANVYRVRSKSADAYLTAGDVAHLETLARTMDNAVLRQRVFAQLDQRLHRDVRPAG</sequence>
<dbReference type="SUPFAM" id="SSF51735">
    <property type="entry name" value="NAD(P)-binding Rossmann-fold domains"/>
    <property type="match status" value="1"/>
</dbReference>